<dbReference type="EMBL" id="CP008876">
    <property type="protein sequence ID" value="AIF68135.1"/>
    <property type="molecule type" value="Genomic_DNA"/>
</dbReference>
<dbReference type="NCBIfam" id="TIGR04498">
    <property type="entry name" value="AbiV_defense"/>
    <property type="match status" value="1"/>
</dbReference>
<dbReference type="OrthoDB" id="5766068at2"/>
<dbReference type="Pfam" id="PF18728">
    <property type="entry name" value="HEPN_AbiV"/>
    <property type="match status" value="1"/>
</dbReference>
<evidence type="ECO:0000313" key="1">
    <source>
        <dbReference type="EMBL" id="AIF68135.1"/>
    </source>
</evidence>
<evidence type="ECO:0008006" key="3">
    <source>
        <dbReference type="Google" id="ProtNLM"/>
    </source>
</evidence>
<name>A0A075LN43_9BACI</name>
<dbReference type="HOGENOM" id="CLU_1304375_0_0_9"/>
<reference evidence="1 2" key="1">
    <citation type="submission" date="2014-07" db="EMBL/GenBank/DDBJ databases">
        <title>Complete genome sequence of a moderately halophilic bacterium Terribacillus aidingensis MP602, isolated from Cryptomeria fortunei in Tianmu mountain in China.</title>
        <authorList>
            <person name="Wang Y."/>
            <person name="Lu P."/>
            <person name="Zhang L."/>
        </authorList>
    </citation>
    <scope>NUCLEOTIDE SEQUENCE [LARGE SCALE GENOMIC DNA]</scope>
    <source>
        <strain evidence="1 2">MP602</strain>
    </source>
</reference>
<dbReference type="Proteomes" id="UP000027980">
    <property type="component" value="Chromosome"/>
</dbReference>
<proteinExistence type="predicted"/>
<dbReference type="GeneID" id="34223082"/>
<dbReference type="KEGG" id="tap:GZ22_16855"/>
<dbReference type="AlphaFoldDB" id="A0A075LN43"/>
<accession>A0A075LN43</accession>
<dbReference type="InterPro" id="IPR030987">
    <property type="entry name" value="AbiV"/>
</dbReference>
<evidence type="ECO:0000313" key="2">
    <source>
        <dbReference type="Proteomes" id="UP000027980"/>
    </source>
</evidence>
<dbReference type="RefSeq" id="WP_038564735.1">
    <property type="nucleotide sequence ID" value="NZ_CP008876.1"/>
</dbReference>
<gene>
    <name evidence="1" type="ORF">GZ22_16855</name>
</gene>
<protein>
    <recommendedName>
        <fullName evidence="3">HEPN domain-containing protein</fullName>
    </recommendedName>
</protein>
<organism evidence="1 2">
    <name type="scientific">Terribacillus saccharophilus</name>
    <dbReference type="NCBI Taxonomy" id="361277"/>
    <lineage>
        <taxon>Bacteria</taxon>
        <taxon>Bacillati</taxon>
        <taxon>Bacillota</taxon>
        <taxon>Bacilli</taxon>
        <taxon>Bacillales</taxon>
        <taxon>Bacillaceae</taxon>
        <taxon>Terribacillus</taxon>
    </lineage>
</organism>
<sequence length="211" mass="24371">MNMNSFNAIQIAYTKTYHNACDLIEESKLLLDNERYARAHLLAHIAIEEMARCVMLSSAIMKFKIRSLNVKKLRNRETNHKDKIQLAYSMVEHMKGYTSPLSEQDRLEILAKSAVALIGQHIITDQEIDKLNDLKNSSFYTDHYGNETKKPSEVITKELATEMFNSAAVFRDYISFNNWHEGNGLIDLVRNMDNESLTSVKNIYFEGHKTF</sequence>